<dbReference type="InterPro" id="IPR010982">
    <property type="entry name" value="Lambda_DNA-bd_dom_sf"/>
</dbReference>
<gene>
    <name evidence="2" type="ORF">ABH992_002090</name>
</gene>
<evidence type="ECO:0000259" key="1">
    <source>
        <dbReference type="PROSITE" id="PS50943"/>
    </source>
</evidence>
<dbReference type="Pfam" id="PF01381">
    <property type="entry name" value="HTH_3"/>
    <property type="match status" value="1"/>
</dbReference>
<dbReference type="SMART" id="SM00530">
    <property type="entry name" value="HTH_XRE"/>
    <property type="match status" value="1"/>
</dbReference>
<dbReference type="Gene3D" id="1.10.260.40">
    <property type="entry name" value="lambda repressor-like DNA-binding domains"/>
    <property type="match status" value="1"/>
</dbReference>
<dbReference type="Proteomes" id="UP001565474">
    <property type="component" value="Unassembled WGS sequence"/>
</dbReference>
<reference evidence="2 3" key="1">
    <citation type="submission" date="2024-07" db="EMBL/GenBank/DDBJ databases">
        <title>Genomic Encyclopedia of Type Strains, Phase V (KMG-V): Genome sequencing to study the core and pangenomes of soil and plant-associated prokaryotes.</title>
        <authorList>
            <person name="Whitman W."/>
        </authorList>
    </citation>
    <scope>NUCLEOTIDE SEQUENCE [LARGE SCALE GENOMIC DNA]</scope>
    <source>
        <strain evidence="2 3">USDA 222</strain>
    </source>
</reference>
<dbReference type="PROSITE" id="PS50943">
    <property type="entry name" value="HTH_CROC1"/>
    <property type="match status" value="1"/>
</dbReference>
<protein>
    <submittedName>
        <fullName evidence="2">Transcriptional regulator with XRE-family HTH domain</fullName>
    </submittedName>
</protein>
<accession>A0ABV4GDE2</accession>
<evidence type="ECO:0000313" key="2">
    <source>
        <dbReference type="EMBL" id="MEY9469691.1"/>
    </source>
</evidence>
<keyword evidence="3" id="KW-1185">Reference proteome</keyword>
<comment type="caution">
    <text evidence="2">The sequence shown here is derived from an EMBL/GenBank/DDBJ whole genome shotgun (WGS) entry which is preliminary data.</text>
</comment>
<dbReference type="EMBL" id="JBGBZN010000002">
    <property type="protein sequence ID" value="MEY9469691.1"/>
    <property type="molecule type" value="Genomic_DNA"/>
</dbReference>
<proteinExistence type="predicted"/>
<sequence length="76" mass="8117">MARAALNWTVRDLADATGLHRNTINNIEVGRYAGDPKSLELIQRTLKAAGVEFIDGNGGGPGVRLRKAASERSGNK</sequence>
<dbReference type="InterPro" id="IPR001387">
    <property type="entry name" value="Cro/C1-type_HTH"/>
</dbReference>
<feature type="domain" description="HTH cro/C1-type" evidence="1">
    <location>
        <begin position="2"/>
        <end position="53"/>
    </location>
</feature>
<dbReference type="SUPFAM" id="SSF47413">
    <property type="entry name" value="lambda repressor-like DNA-binding domains"/>
    <property type="match status" value="1"/>
</dbReference>
<name>A0ABV4GDE2_9BRAD</name>
<dbReference type="CDD" id="cd00093">
    <property type="entry name" value="HTH_XRE"/>
    <property type="match status" value="1"/>
</dbReference>
<organism evidence="2 3">
    <name type="scientific">Bradyrhizobium yuanmingense</name>
    <dbReference type="NCBI Taxonomy" id="108015"/>
    <lineage>
        <taxon>Bacteria</taxon>
        <taxon>Pseudomonadati</taxon>
        <taxon>Pseudomonadota</taxon>
        <taxon>Alphaproteobacteria</taxon>
        <taxon>Hyphomicrobiales</taxon>
        <taxon>Nitrobacteraceae</taxon>
        <taxon>Bradyrhizobium</taxon>
    </lineage>
</organism>
<evidence type="ECO:0000313" key="3">
    <source>
        <dbReference type="Proteomes" id="UP001565474"/>
    </source>
</evidence>